<comment type="caution">
    <text evidence="2">The sequence shown here is derived from an EMBL/GenBank/DDBJ whole genome shotgun (WGS) entry which is preliminary data.</text>
</comment>
<protein>
    <recommendedName>
        <fullName evidence="4">ABC-2 family transporter</fullName>
    </recommendedName>
</protein>
<sequence length="409" mass="46303">MVNLIKYELKKHFLKRSILIAILIFSVINFIKIHSIYQENSYIAESTSPIWHEVYWKLYDQFSGVITQEKIEELLSIYRPLEQKTADLTASTRTDDPNTYTGNVYSDYYLLTRYYVQPMEYAYMYQFAANDIVGTAQNNMIFYDEIGNKYKYRENQMIAKLFANRSITDLSYTEMYQYYLEYDFSSLLVLLICLYGLVGVFVSEKEADMDTLLLTTVSGGRKTVLAKIIASMLFIFVVCLWFWLLDFVGFSIIFGSLEGAALPIYTLKSFENACINLSMSQYAIVSAVIKTGGMMVLGEIFLLISSASKNAMLPFSANLVVTGIAILHKEIMEGSGYILAKIANPFILVANSELFRQTEFVNFLGIPVQSYVGALGLGILMGIVFLFLLLFTGRKNAIVKGKAGANNEL</sequence>
<keyword evidence="1" id="KW-0812">Transmembrane</keyword>
<feature type="transmembrane region" description="Helical" evidence="1">
    <location>
        <begin position="282"/>
        <end position="305"/>
    </location>
</feature>
<keyword evidence="1" id="KW-0472">Membrane</keyword>
<name>A0A4R2KZM0_9FIRM</name>
<dbReference type="RefSeq" id="WP_132246310.1">
    <property type="nucleotide sequence ID" value="NZ_SLWV01000019.1"/>
</dbReference>
<keyword evidence="3" id="KW-1185">Reference proteome</keyword>
<accession>A0A4R2KZM0</accession>
<dbReference type="Proteomes" id="UP000294919">
    <property type="component" value="Unassembled WGS sequence"/>
</dbReference>
<feature type="transmembrane region" description="Helical" evidence="1">
    <location>
        <begin position="18"/>
        <end position="37"/>
    </location>
</feature>
<proteinExistence type="predicted"/>
<dbReference type="EMBL" id="SLWV01000019">
    <property type="protein sequence ID" value="TCO72165.1"/>
    <property type="molecule type" value="Genomic_DNA"/>
</dbReference>
<evidence type="ECO:0000313" key="2">
    <source>
        <dbReference type="EMBL" id="TCO72165.1"/>
    </source>
</evidence>
<feature type="transmembrane region" description="Helical" evidence="1">
    <location>
        <begin position="184"/>
        <end position="203"/>
    </location>
</feature>
<feature type="transmembrane region" description="Helical" evidence="1">
    <location>
        <begin position="224"/>
        <end position="244"/>
    </location>
</feature>
<evidence type="ECO:0000256" key="1">
    <source>
        <dbReference type="SAM" id="Phobius"/>
    </source>
</evidence>
<feature type="transmembrane region" description="Helical" evidence="1">
    <location>
        <begin position="311"/>
        <end position="327"/>
    </location>
</feature>
<dbReference type="AlphaFoldDB" id="A0A4R2KZM0"/>
<reference evidence="2 3" key="1">
    <citation type="submission" date="2019-03" db="EMBL/GenBank/DDBJ databases">
        <title>Genomic Encyclopedia of Type Strains, Phase IV (KMG-IV): sequencing the most valuable type-strain genomes for metagenomic binning, comparative biology and taxonomic classification.</title>
        <authorList>
            <person name="Goeker M."/>
        </authorList>
    </citation>
    <scope>NUCLEOTIDE SEQUENCE [LARGE SCALE GENOMIC DNA]</scope>
    <source>
        <strain evidence="2 3">DSM 102940</strain>
    </source>
</reference>
<keyword evidence="1" id="KW-1133">Transmembrane helix</keyword>
<dbReference type="OrthoDB" id="9767197at2"/>
<evidence type="ECO:0000313" key="3">
    <source>
        <dbReference type="Proteomes" id="UP000294919"/>
    </source>
</evidence>
<organism evidence="2 3">
    <name type="scientific">Marinisporobacter balticus</name>
    <dbReference type="NCBI Taxonomy" id="2018667"/>
    <lineage>
        <taxon>Bacteria</taxon>
        <taxon>Bacillati</taxon>
        <taxon>Bacillota</taxon>
        <taxon>Clostridia</taxon>
        <taxon>Peptostreptococcales</taxon>
        <taxon>Thermotaleaceae</taxon>
        <taxon>Marinisporobacter</taxon>
    </lineage>
</organism>
<gene>
    <name evidence="2" type="ORF">EV214_11928</name>
</gene>
<feature type="transmembrane region" description="Helical" evidence="1">
    <location>
        <begin position="371"/>
        <end position="392"/>
    </location>
</feature>
<evidence type="ECO:0008006" key="4">
    <source>
        <dbReference type="Google" id="ProtNLM"/>
    </source>
</evidence>
<feature type="transmembrane region" description="Helical" evidence="1">
    <location>
        <begin position="250"/>
        <end position="270"/>
    </location>
</feature>